<evidence type="ECO:0000256" key="1">
    <source>
        <dbReference type="SAM" id="MobiDB-lite"/>
    </source>
</evidence>
<gene>
    <name evidence="2" type="ORF">EDD36DRAFT_194369</name>
</gene>
<feature type="compositionally biased region" description="Basic and acidic residues" evidence="1">
    <location>
        <begin position="176"/>
        <end position="191"/>
    </location>
</feature>
<accession>A0AAN6E028</accession>
<sequence>MPSSNRRAWIDSRGNIHWFTSGPRDEYEGRVPRSIPNSKGHRVRFSCSTRGGGGPPSRSRRRHRRARHSGNGDACLNLEGRYDVDGQYDYYDIGNAARERIVRNCEHGAVPQLCERCEQRGRQRSRSRNRPPSRRRWRSSCTDTTCSTCSTYRFRRWSPRSRSRSRSQRRRAGRRQARETSRCDYGRGRDSDRDVEVRCYGAVGPAYAVSYGYNYGSDYGNGYDWTRGAASSRRGKSKSVSRRRSSVMEQDAEEYIRVAKAVARAQRHAARQERWSWREYGR</sequence>
<dbReference type="AlphaFoldDB" id="A0AAN6E028"/>
<reference evidence="2" key="1">
    <citation type="journal article" date="2022" name="bioRxiv">
        <title>Deciphering the potential niche of two novel black yeast fungi from a biological soil crust based on their genomes, phenotypes, and melanin regulation.</title>
        <authorList>
            <consortium name="DOE Joint Genome Institute"/>
            <person name="Carr E.C."/>
            <person name="Barton Q."/>
            <person name="Grambo S."/>
            <person name="Sullivan M."/>
            <person name="Renfro C.M."/>
            <person name="Kuo A."/>
            <person name="Pangilinan J."/>
            <person name="Lipzen A."/>
            <person name="Keymanesh K."/>
            <person name="Savage E."/>
            <person name="Barry K."/>
            <person name="Grigoriev I.V."/>
            <person name="Riekhof W.R."/>
            <person name="Harris S.S."/>
        </authorList>
    </citation>
    <scope>NUCLEOTIDE SEQUENCE</scope>
    <source>
        <strain evidence="2">JF 03-4F</strain>
    </source>
</reference>
<feature type="region of interest" description="Disordered" evidence="1">
    <location>
        <begin position="33"/>
        <end position="72"/>
    </location>
</feature>
<feature type="compositionally biased region" description="Basic residues" evidence="1">
    <location>
        <begin position="160"/>
        <end position="175"/>
    </location>
</feature>
<feature type="compositionally biased region" description="Basic residues" evidence="1">
    <location>
        <begin position="58"/>
        <end position="68"/>
    </location>
</feature>
<evidence type="ECO:0000313" key="2">
    <source>
        <dbReference type="EMBL" id="KAI1615675.1"/>
    </source>
</evidence>
<protein>
    <submittedName>
        <fullName evidence="2">Uncharacterized protein</fullName>
    </submittedName>
</protein>
<dbReference type="EMBL" id="MU404352">
    <property type="protein sequence ID" value="KAI1615675.1"/>
    <property type="molecule type" value="Genomic_DNA"/>
</dbReference>
<feature type="compositionally biased region" description="Basic residues" evidence="1">
    <location>
        <begin position="233"/>
        <end position="245"/>
    </location>
</feature>
<feature type="region of interest" description="Disordered" evidence="1">
    <location>
        <begin position="118"/>
        <end position="143"/>
    </location>
</feature>
<feature type="region of interest" description="Disordered" evidence="1">
    <location>
        <begin position="160"/>
        <end position="191"/>
    </location>
</feature>
<feature type="region of interest" description="Disordered" evidence="1">
    <location>
        <begin position="227"/>
        <end position="248"/>
    </location>
</feature>
<organism evidence="2 3">
    <name type="scientific">Exophiala viscosa</name>
    <dbReference type="NCBI Taxonomy" id="2486360"/>
    <lineage>
        <taxon>Eukaryota</taxon>
        <taxon>Fungi</taxon>
        <taxon>Dikarya</taxon>
        <taxon>Ascomycota</taxon>
        <taxon>Pezizomycotina</taxon>
        <taxon>Eurotiomycetes</taxon>
        <taxon>Chaetothyriomycetidae</taxon>
        <taxon>Chaetothyriales</taxon>
        <taxon>Herpotrichiellaceae</taxon>
        <taxon>Exophiala</taxon>
    </lineage>
</organism>
<proteinExistence type="predicted"/>
<name>A0AAN6E028_9EURO</name>
<keyword evidence="3" id="KW-1185">Reference proteome</keyword>
<feature type="compositionally biased region" description="Basic residues" evidence="1">
    <location>
        <begin position="122"/>
        <end position="138"/>
    </location>
</feature>
<comment type="caution">
    <text evidence="2">The sequence shown here is derived from an EMBL/GenBank/DDBJ whole genome shotgun (WGS) entry which is preliminary data.</text>
</comment>
<evidence type="ECO:0000313" key="3">
    <source>
        <dbReference type="Proteomes" id="UP001203852"/>
    </source>
</evidence>
<dbReference type="Proteomes" id="UP001203852">
    <property type="component" value="Unassembled WGS sequence"/>
</dbReference>